<dbReference type="Gene3D" id="3.40.50.300">
    <property type="entry name" value="P-loop containing nucleotide triphosphate hydrolases"/>
    <property type="match status" value="1"/>
</dbReference>
<dbReference type="RefSeq" id="WP_201800915.1">
    <property type="nucleotide sequence ID" value="NZ_RSCL01000074.1"/>
</dbReference>
<sequence>MHDLVGAYQRLDRIYQLYIQSAFPLRYTALATERNDILKKPGILSQAPLVEPVPTYPSSGMDLATAAARLPTGYNDLVSLGQMIFDPSIPLYEHQWKSLEAVILNKKDIVVTTGTGSGKTECFLLPLLAQLAKESAFWANCPQTTSQQNWWNGKGNRVSQWTHAPRPKAVRALILYPLNALVEDQLRRLRKALDTSQVHQWLNTARGGNRITFGRYTGQTAVSGERKQDSIERLRRELTERSQQWTEIQKLQDPELNYYFPRVDGAEMWSRWDMQECPPDILITNYSMLNIMMM</sequence>
<accession>A0A3S1A349</accession>
<feature type="domain" description="DEAD/DEAH-box helicase" evidence="1">
    <location>
        <begin position="93"/>
        <end position="199"/>
    </location>
</feature>
<evidence type="ECO:0000313" key="2">
    <source>
        <dbReference type="EMBL" id="RUS92549.1"/>
    </source>
</evidence>
<dbReference type="Pfam" id="PF00270">
    <property type="entry name" value="DEAD"/>
    <property type="match status" value="1"/>
</dbReference>
<gene>
    <name evidence="2" type="ORF">DSM106972_098820</name>
</gene>
<reference evidence="2" key="1">
    <citation type="submission" date="2018-12" db="EMBL/GenBank/DDBJ databases">
        <authorList>
            <person name="Will S."/>
            <person name="Neumann-Schaal M."/>
            <person name="Henke P."/>
        </authorList>
    </citation>
    <scope>NUCLEOTIDE SEQUENCE</scope>
    <source>
        <strain evidence="2">PCC 7102</strain>
    </source>
</reference>
<keyword evidence="3" id="KW-1185">Reference proteome</keyword>
<dbReference type="EMBL" id="RSCL01000074">
    <property type="protein sequence ID" value="RUS92549.1"/>
    <property type="molecule type" value="Genomic_DNA"/>
</dbReference>
<protein>
    <recommendedName>
        <fullName evidence="1">DEAD/DEAH-box helicase domain-containing protein</fullName>
    </recommendedName>
</protein>
<evidence type="ECO:0000259" key="1">
    <source>
        <dbReference type="Pfam" id="PF00270"/>
    </source>
</evidence>
<dbReference type="AlphaFoldDB" id="A0A3S1A349"/>
<dbReference type="GO" id="GO:0036297">
    <property type="term" value="P:interstrand cross-link repair"/>
    <property type="evidence" value="ECO:0007669"/>
    <property type="project" value="TreeGrafter"/>
</dbReference>
<dbReference type="PANTHER" id="PTHR47957:SF3">
    <property type="entry name" value="ATP-DEPENDENT HELICASE HRQ1"/>
    <property type="match status" value="1"/>
</dbReference>
<dbReference type="GO" id="GO:0005524">
    <property type="term" value="F:ATP binding"/>
    <property type="evidence" value="ECO:0007669"/>
    <property type="project" value="InterPro"/>
</dbReference>
<dbReference type="InterPro" id="IPR027417">
    <property type="entry name" value="P-loop_NTPase"/>
</dbReference>
<dbReference type="PANTHER" id="PTHR47957">
    <property type="entry name" value="ATP-DEPENDENT HELICASE HRQ1"/>
    <property type="match status" value="1"/>
</dbReference>
<comment type="caution">
    <text evidence="2">The sequence shown here is derived from an EMBL/GenBank/DDBJ whole genome shotgun (WGS) entry which is preliminary data.</text>
</comment>
<dbReference type="InterPro" id="IPR011545">
    <property type="entry name" value="DEAD/DEAH_box_helicase_dom"/>
</dbReference>
<dbReference type="GO" id="GO:0043138">
    <property type="term" value="F:3'-5' DNA helicase activity"/>
    <property type="evidence" value="ECO:0007669"/>
    <property type="project" value="TreeGrafter"/>
</dbReference>
<proteinExistence type="predicted"/>
<dbReference type="GO" id="GO:0006289">
    <property type="term" value="P:nucleotide-excision repair"/>
    <property type="evidence" value="ECO:0007669"/>
    <property type="project" value="TreeGrafter"/>
</dbReference>
<dbReference type="Proteomes" id="UP000271624">
    <property type="component" value="Unassembled WGS sequence"/>
</dbReference>
<organism evidence="2 3">
    <name type="scientific">Dulcicalothrix desertica PCC 7102</name>
    <dbReference type="NCBI Taxonomy" id="232991"/>
    <lineage>
        <taxon>Bacteria</taxon>
        <taxon>Bacillati</taxon>
        <taxon>Cyanobacteriota</taxon>
        <taxon>Cyanophyceae</taxon>
        <taxon>Nostocales</taxon>
        <taxon>Calotrichaceae</taxon>
        <taxon>Dulcicalothrix</taxon>
    </lineage>
</organism>
<dbReference type="SUPFAM" id="SSF52540">
    <property type="entry name" value="P-loop containing nucleoside triphosphate hydrolases"/>
    <property type="match status" value="1"/>
</dbReference>
<name>A0A3S1A349_9CYAN</name>
<evidence type="ECO:0000313" key="3">
    <source>
        <dbReference type="Proteomes" id="UP000271624"/>
    </source>
</evidence>
<reference evidence="2" key="2">
    <citation type="journal article" date="2019" name="Genome Biol. Evol.">
        <title>Day and night: Metabolic profiles and evolutionary relationships of six axenic non-marine cyanobacteria.</title>
        <authorList>
            <person name="Will S.E."/>
            <person name="Henke P."/>
            <person name="Boedeker C."/>
            <person name="Huang S."/>
            <person name="Brinkmann H."/>
            <person name="Rohde M."/>
            <person name="Jarek M."/>
            <person name="Friedl T."/>
            <person name="Seufert S."/>
            <person name="Schumacher M."/>
            <person name="Overmann J."/>
            <person name="Neumann-Schaal M."/>
            <person name="Petersen J."/>
        </authorList>
    </citation>
    <scope>NUCLEOTIDE SEQUENCE [LARGE SCALE GENOMIC DNA]</scope>
    <source>
        <strain evidence="2">PCC 7102</strain>
    </source>
</reference>
<dbReference type="GO" id="GO:0003676">
    <property type="term" value="F:nucleic acid binding"/>
    <property type="evidence" value="ECO:0007669"/>
    <property type="project" value="InterPro"/>
</dbReference>